<evidence type="ECO:0000313" key="6">
    <source>
        <dbReference type="Proteomes" id="UP000235836"/>
    </source>
</evidence>
<evidence type="ECO:0000259" key="4">
    <source>
        <dbReference type="Pfam" id="PF09186"/>
    </source>
</evidence>
<dbReference type="Pfam" id="PF09186">
    <property type="entry name" value="DUF1949"/>
    <property type="match status" value="1"/>
</dbReference>
<dbReference type="InterPro" id="IPR036956">
    <property type="entry name" value="Impact_N_sf"/>
</dbReference>
<feature type="domain" description="Impact N-terminal" evidence="3">
    <location>
        <begin position="20"/>
        <end position="125"/>
    </location>
</feature>
<feature type="domain" description="UPF0029" evidence="4">
    <location>
        <begin position="142"/>
        <end position="195"/>
    </location>
</feature>
<accession>A0A2N6T565</accession>
<dbReference type="SUPFAM" id="SSF54980">
    <property type="entry name" value="EF-G C-terminal domain-like"/>
    <property type="match status" value="1"/>
</dbReference>
<dbReference type="InterPro" id="IPR035647">
    <property type="entry name" value="EFG_III/V"/>
</dbReference>
<sequence length="209" mass="22552">MLVSYELPAPDLVTHEITIKRSRFITWITRAESEEEAREVIAKAKTTYPDARHHCSAFILHGQNPVERSSDDSEPSGTAGKPMLDVLRGSGMQNIVAVVIRYFGGIKLGAGGLVHAYSGAVSETLEHVARVEKRLRHLVAVDLPHAEAGRIEADLRTSGIDVVDVQYGAAATYTLGIDPGGLENLNELLAALTQGTAEAVEAGETWVER</sequence>
<comment type="similarity">
    <text evidence="1">Belongs to the IMPACT family.</text>
</comment>
<dbReference type="RefSeq" id="WP_102723865.1">
    <property type="nucleotide sequence ID" value="NZ_PNHG01000006.1"/>
</dbReference>
<protein>
    <submittedName>
        <fullName evidence="5">YigZ family protein</fullName>
    </submittedName>
</protein>
<dbReference type="PANTHER" id="PTHR16301:SF20">
    <property type="entry name" value="IMPACT FAMILY MEMBER YIGZ"/>
    <property type="match status" value="1"/>
</dbReference>
<feature type="region of interest" description="Disordered" evidence="2">
    <location>
        <begin position="63"/>
        <end position="83"/>
    </location>
</feature>
<dbReference type="InterPro" id="IPR015796">
    <property type="entry name" value="Impact_YigZ-like"/>
</dbReference>
<dbReference type="Gene3D" id="3.30.230.30">
    <property type="entry name" value="Impact, N-terminal domain"/>
    <property type="match status" value="1"/>
</dbReference>
<dbReference type="PROSITE" id="PS00910">
    <property type="entry name" value="UPF0029"/>
    <property type="match status" value="1"/>
</dbReference>
<dbReference type="InterPro" id="IPR023582">
    <property type="entry name" value="Impact"/>
</dbReference>
<dbReference type="InterPro" id="IPR020569">
    <property type="entry name" value="UPF0029_Impact_CS"/>
</dbReference>
<dbReference type="SUPFAM" id="SSF54211">
    <property type="entry name" value="Ribosomal protein S5 domain 2-like"/>
    <property type="match status" value="1"/>
</dbReference>
<dbReference type="EMBL" id="PNHG01000006">
    <property type="protein sequence ID" value="PMC64464.1"/>
    <property type="molecule type" value="Genomic_DNA"/>
</dbReference>
<dbReference type="GO" id="GO:0006446">
    <property type="term" value="P:regulation of translational initiation"/>
    <property type="evidence" value="ECO:0007669"/>
    <property type="project" value="TreeGrafter"/>
</dbReference>
<name>A0A2N6T565_9CORY</name>
<organism evidence="5 6">
    <name type="scientific">Corynebacterium tuscaniense</name>
    <dbReference type="NCBI Taxonomy" id="302449"/>
    <lineage>
        <taxon>Bacteria</taxon>
        <taxon>Bacillati</taxon>
        <taxon>Actinomycetota</taxon>
        <taxon>Actinomycetes</taxon>
        <taxon>Mycobacteriales</taxon>
        <taxon>Corynebacteriaceae</taxon>
        <taxon>Corynebacterium</taxon>
    </lineage>
</organism>
<evidence type="ECO:0000259" key="3">
    <source>
        <dbReference type="Pfam" id="PF01205"/>
    </source>
</evidence>
<evidence type="ECO:0000313" key="5">
    <source>
        <dbReference type="EMBL" id="PMC64464.1"/>
    </source>
</evidence>
<evidence type="ECO:0000256" key="1">
    <source>
        <dbReference type="ARBA" id="ARBA00007665"/>
    </source>
</evidence>
<gene>
    <name evidence="5" type="ORF">CJ203_05500</name>
</gene>
<evidence type="ECO:0000256" key="2">
    <source>
        <dbReference type="SAM" id="MobiDB-lite"/>
    </source>
</evidence>
<dbReference type="InterPro" id="IPR001498">
    <property type="entry name" value="Impact_N"/>
</dbReference>
<proteinExistence type="inferred from homology"/>
<reference evidence="5 6" key="1">
    <citation type="submission" date="2017-09" db="EMBL/GenBank/DDBJ databases">
        <title>Bacterial strain isolated from the female urinary microbiota.</title>
        <authorList>
            <person name="Thomas-White K."/>
            <person name="Kumar N."/>
            <person name="Forster S."/>
            <person name="Putonti C."/>
            <person name="Lawley T."/>
            <person name="Wolfe A.J."/>
        </authorList>
    </citation>
    <scope>NUCLEOTIDE SEQUENCE [LARGE SCALE GENOMIC DNA]</scope>
    <source>
        <strain evidence="5 6">UMB0792</strain>
    </source>
</reference>
<dbReference type="NCBIfam" id="TIGR00257">
    <property type="entry name" value="IMPACT_YIGZ"/>
    <property type="match status" value="1"/>
</dbReference>
<dbReference type="AlphaFoldDB" id="A0A2N6T565"/>
<comment type="caution">
    <text evidence="5">The sequence shown here is derived from an EMBL/GenBank/DDBJ whole genome shotgun (WGS) entry which is preliminary data.</text>
</comment>
<dbReference type="Proteomes" id="UP000235836">
    <property type="component" value="Unassembled WGS sequence"/>
</dbReference>
<dbReference type="GO" id="GO:0005737">
    <property type="term" value="C:cytoplasm"/>
    <property type="evidence" value="ECO:0007669"/>
    <property type="project" value="TreeGrafter"/>
</dbReference>
<dbReference type="PANTHER" id="PTHR16301">
    <property type="entry name" value="IMPACT-RELATED"/>
    <property type="match status" value="1"/>
</dbReference>
<dbReference type="InterPro" id="IPR015269">
    <property type="entry name" value="UPF0029_Impact_C"/>
</dbReference>
<dbReference type="Pfam" id="PF01205">
    <property type="entry name" value="Impact_N"/>
    <property type="match status" value="1"/>
</dbReference>
<dbReference type="InterPro" id="IPR020568">
    <property type="entry name" value="Ribosomal_Su5_D2-typ_SF"/>
</dbReference>
<keyword evidence="6" id="KW-1185">Reference proteome</keyword>